<feature type="compositionally biased region" description="Polar residues" evidence="1">
    <location>
        <begin position="1"/>
        <end position="14"/>
    </location>
</feature>
<protein>
    <submittedName>
        <fullName evidence="2">Unannotated protein</fullName>
    </submittedName>
</protein>
<evidence type="ECO:0000313" key="2">
    <source>
        <dbReference type="EMBL" id="CAB4729919.1"/>
    </source>
</evidence>
<gene>
    <name evidence="2" type="ORF">UFOPK2579_02509</name>
</gene>
<dbReference type="EMBL" id="CAEZXR010000378">
    <property type="protein sequence ID" value="CAB4729919.1"/>
    <property type="molecule type" value="Genomic_DNA"/>
</dbReference>
<feature type="compositionally biased region" description="Low complexity" evidence="1">
    <location>
        <begin position="15"/>
        <end position="37"/>
    </location>
</feature>
<organism evidence="2">
    <name type="scientific">freshwater metagenome</name>
    <dbReference type="NCBI Taxonomy" id="449393"/>
    <lineage>
        <taxon>unclassified sequences</taxon>
        <taxon>metagenomes</taxon>
        <taxon>ecological metagenomes</taxon>
    </lineage>
</organism>
<sequence>MVVPNLCSTTAGNTPESSGASESPASASDPVDAVVAGLDEESSSEPHAVRLEARTSANAARAGVRIMGILR</sequence>
<evidence type="ECO:0000256" key="1">
    <source>
        <dbReference type="SAM" id="MobiDB-lite"/>
    </source>
</evidence>
<dbReference type="AlphaFoldDB" id="A0A6J6S612"/>
<proteinExistence type="predicted"/>
<name>A0A6J6S612_9ZZZZ</name>
<reference evidence="2" key="1">
    <citation type="submission" date="2020-05" db="EMBL/GenBank/DDBJ databases">
        <authorList>
            <person name="Chiriac C."/>
            <person name="Salcher M."/>
            <person name="Ghai R."/>
            <person name="Kavagutti S V."/>
        </authorList>
    </citation>
    <scope>NUCLEOTIDE SEQUENCE</scope>
</reference>
<feature type="region of interest" description="Disordered" evidence="1">
    <location>
        <begin position="1"/>
        <end position="46"/>
    </location>
</feature>
<accession>A0A6J6S612</accession>